<evidence type="ECO:0000313" key="3">
    <source>
        <dbReference type="EMBL" id="KAK8891378.1"/>
    </source>
</evidence>
<feature type="compositionally biased region" description="Low complexity" evidence="1">
    <location>
        <begin position="683"/>
        <end position="698"/>
    </location>
</feature>
<feature type="region of interest" description="Disordered" evidence="1">
    <location>
        <begin position="182"/>
        <end position="227"/>
    </location>
</feature>
<evidence type="ECO:0000313" key="4">
    <source>
        <dbReference type="Proteomes" id="UP001470230"/>
    </source>
</evidence>
<dbReference type="SUPFAM" id="SSF54236">
    <property type="entry name" value="Ubiquitin-like"/>
    <property type="match status" value="4"/>
</dbReference>
<sequence length="858" mass="96672">MKSNEGLNKYKFVLPSGTIYEHEFKSITPLRSVKITLIQNRKIIGSLETIKFIANHQYASDSWKLEKIARFENKFIYVEHSQKSYTVLFRFLKDNNKSVSAFFAKNETVHDIKKYLANEHFALETNGDPSKIILLKGETMFNDNSIVEDLNIRKHDCLIVSIRDDNLLNNSRSLDNTVEFHLFENEPPPPPQKKEKRSPRHFNLKISGNSNSGENSLNPKNSGDSKMISNEFMHCQPIRASFPDHSGHISNDNETNNLQNSAGSNYNIIGNAQISKPKTKKTKETIPLRFSAYKSPEKSRIPAKRSSPYSSKKNGTNSSCSNSTNLSPASSPRQHQQIVVEKGKKVILPKPEGKNHSSPKSKTGSNYSKKLPEQSAPSEIIDDNDAENRNNEEEENRVQFQFEISGSEEEESDDENTFMFDEDNNDEPNEDNKTSGIKLPLPFQLPNGNVQSIMLTSNDTIGDVKHKFSELLNCPADTITLNLKGQELNDDSVQIMSISEYHGTTPIMIVVHVNETRPGEGKIQYFFRIDHEEEDGEDNDKLVAFYFDEAATVKEAREAVAGELNKEPKDITLIYNCKNLSDKILLRKLRIPVDGCIIVLVENSDEKIRLSTPLTVMKPRKPFKITFLTTDSSHQKFVLNVPPLSTVADIKEKVAEEMSNKTQHHTSKIESTKNSKSPSKTLSSQDSNSDLSPNPSLSYTTPVTKNNGSSQSDLSSSVDDFGNHSVVADQIDFFFGGKMLTDDLIFDGLGVHDGSKIVVNTIRPSTAKLSRSLRLSSTDSFKLHSTINNETSSFDDMTDEDEDIDKWEDELYQGISALELVRLQQLPPKGMPDAQKVIIYFRCNRDMKCTKRVLKSMM</sequence>
<feature type="compositionally biased region" description="Acidic residues" evidence="1">
    <location>
        <begin position="406"/>
        <end position="429"/>
    </location>
</feature>
<feature type="compositionally biased region" description="Polar residues" evidence="1">
    <location>
        <begin position="248"/>
        <end position="274"/>
    </location>
</feature>
<dbReference type="Gene3D" id="3.10.20.90">
    <property type="entry name" value="Phosphatidylinositol 3-kinase Catalytic Subunit, Chain A, domain 1"/>
    <property type="match status" value="1"/>
</dbReference>
<evidence type="ECO:0000256" key="1">
    <source>
        <dbReference type="SAM" id="MobiDB-lite"/>
    </source>
</evidence>
<feature type="compositionally biased region" description="Low complexity" evidence="1">
    <location>
        <begin position="207"/>
        <end position="218"/>
    </location>
</feature>
<gene>
    <name evidence="3" type="ORF">M9Y10_028586</name>
</gene>
<dbReference type="Proteomes" id="UP001470230">
    <property type="component" value="Unassembled WGS sequence"/>
</dbReference>
<comment type="caution">
    <text evidence="3">The sequence shown here is derived from an EMBL/GenBank/DDBJ whole genome shotgun (WGS) entry which is preliminary data.</text>
</comment>
<feature type="region of interest" description="Disordered" evidence="1">
    <location>
        <begin position="240"/>
        <end position="437"/>
    </location>
</feature>
<name>A0ABR2KKS1_9EUKA</name>
<feature type="compositionally biased region" description="Low complexity" evidence="1">
    <location>
        <begin position="310"/>
        <end position="332"/>
    </location>
</feature>
<accession>A0ABR2KKS1</accession>
<dbReference type="PROSITE" id="PS50053">
    <property type="entry name" value="UBIQUITIN_2"/>
    <property type="match status" value="1"/>
</dbReference>
<evidence type="ECO:0000259" key="2">
    <source>
        <dbReference type="PROSITE" id="PS50053"/>
    </source>
</evidence>
<protein>
    <recommendedName>
        <fullName evidence="2">Ubiquitin-like domain-containing protein</fullName>
    </recommendedName>
</protein>
<feature type="compositionally biased region" description="Polar residues" evidence="1">
    <location>
        <begin position="699"/>
        <end position="708"/>
    </location>
</feature>
<feature type="region of interest" description="Disordered" evidence="1">
    <location>
        <begin position="657"/>
        <end position="717"/>
    </location>
</feature>
<keyword evidence="4" id="KW-1185">Reference proteome</keyword>
<dbReference type="EMBL" id="JAPFFF010000004">
    <property type="protein sequence ID" value="KAK8891378.1"/>
    <property type="molecule type" value="Genomic_DNA"/>
</dbReference>
<feature type="compositionally biased region" description="Polar residues" evidence="1">
    <location>
        <begin position="356"/>
        <end position="368"/>
    </location>
</feature>
<dbReference type="InterPro" id="IPR000626">
    <property type="entry name" value="Ubiquitin-like_dom"/>
</dbReference>
<feature type="domain" description="Ubiquitin-like" evidence="2">
    <location>
        <begin position="439"/>
        <end position="518"/>
    </location>
</feature>
<dbReference type="InterPro" id="IPR029071">
    <property type="entry name" value="Ubiquitin-like_domsf"/>
</dbReference>
<dbReference type="CDD" id="cd17039">
    <property type="entry name" value="Ubl_ubiquitin_like"/>
    <property type="match status" value="2"/>
</dbReference>
<feature type="compositionally biased region" description="Basic residues" evidence="1">
    <location>
        <begin position="194"/>
        <end position="203"/>
    </location>
</feature>
<organism evidence="3 4">
    <name type="scientific">Tritrichomonas musculus</name>
    <dbReference type="NCBI Taxonomy" id="1915356"/>
    <lineage>
        <taxon>Eukaryota</taxon>
        <taxon>Metamonada</taxon>
        <taxon>Parabasalia</taxon>
        <taxon>Tritrichomonadida</taxon>
        <taxon>Tritrichomonadidae</taxon>
        <taxon>Tritrichomonas</taxon>
    </lineage>
</organism>
<proteinExistence type="predicted"/>
<reference evidence="3 4" key="1">
    <citation type="submission" date="2024-04" db="EMBL/GenBank/DDBJ databases">
        <title>Tritrichomonas musculus Genome.</title>
        <authorList>
            <person name="Alves-Ferreira E."/>
            <person name="Grigg M."/>
            <person name="Lorenzi H."/>
            <person name="Galac M."/>
        </authorList>
    </citation>
    <scope>NUCLEOTIDE SEQUENCE [LARGE SCALE GENOMIC DNA]</scope>
    <source>
        <strain evidence="3 4">EAF2021</strain>
    </source>
</reference>